<dbReference type="OrthoDB" id="9811902at2"/>
<evidence type="ECO:0000313" key="3">
    <source>
        <dbReference type="EMBL" id="KAB8133675.1"/>
    </source>
</evidence>
<feature type="domain" description="Glycosyltransferase subfamily 4-like N-terminal" evidence="2">
    <location>
        <begin position="26"/>
        <end position="210"/>
    </location>
</feature>
<sequence length="430" mass="49117">MKKNIWIWNHYATNMYKDQAGRHYWFAENLVKQGYNPTIFCASTVHNTNENIDTDTNMYTSDATNGISFVIVKTPNYTGNGRERIKNMVSFYKNLFSVSKAYAEKYGKPDVILASSVHPLTLVAGIKIAKRLGVPCICEVRDLWPESIVAYGALKRNSIIAKALYQGEKWIYKNADSIIMTWEGGREYIMDQKWDNQIDLNKVKHISNGVLIETFDKNSEEHRIKDIDLDNKDYKNVVYAGSIRKVNNLGLLLDAAKIIQNQGKKDIRFLIYGSGDEKEPLQKRCIEEGIDNVTFKGRVEKKYVPSILKKSYINILHNSSTSLDKYGQSQNKLYEYLAAGKCIVQTYKSGYNICEKYNCGISASQQNAEEISKAIITASSDEGNNNWMGQNARQAAYQFDFNRLTEKLINIIESIDKREEALDEIIRKTS</sequence>
<dbReference type="Proteomes" id="UP000480246">
    <property type="component" value="Unassembled WGS sequence"/>
</dbReference>
<keyword evidence="3" id="KW-0808">Transferase</keyword>
<dbReference type="SUPFAM" id="SSF53756">
    <property type="entry name" value="UDP-Glycosyltransferase/glycogen phosphorylase"/>
    <property type="match status" value="1"/>
</dbReference>
<evidence type="ECO:0000259" key="2">
    <source>
        <dbReference type="Pfam" id="PF13439"/>
    </source>
</evidence>
<protein>
    <submittedName>
        <fullName evidence="3">Glycosyltransferase family 4 protein</fullName>
    </submittedName>
</protein>
<reference evidence="3 4" key="1">
    <citation type="submission" date="2019-10" db="EMBL/GenBank/DDBJ databases">
        <title>Gracilibacillus sp. nov. isolated from rice seeds.</title>
        <authorList>
            <person name="He S."/>
        </authorList>
    </citation>
    <scope>NUCLEOTIDE SEQUENCE [LARGE SCALE GENOMIC DNA]</scope>
    <source>
        <strain evidence="3 4">TD8</strain>
    </source>
</reference>
<organism evidence="3 4">
    <name type="scientific">Gracilibacillus oryzae</name>
    <dbReference type="NCBI Taxonomy" id="1672701"/>
    <lineage>
        <taxon>Bacteria</taxon>
        <taxon>Bacillati</taxon>
        <taxon>Bacillota</taxon>
        <taxon>Bacilli</taxon>
        <taxon>Bacillales</taxon>
        <taxon>Bacillaceae</taxon>
        <taxon>Gracilibacillus</taxon>
    </lineage>
</organism>
<dbReference type="Pfam" id="PF13439">
    <property type="entry name" value="Glyco_transf_4"/>
    <property type="match status" value="1"/>
</dbReference>
<dbReference type="PANTHER" id="PTHR45947:SF3">
    <property type="entry name" value="SULFOQUINOVOSYL TRANSFERASE SQD2"/>
    <property type="match status" value="1"/>
</dbReference>
<feature type="domain" description="Glycosyl transferase family 1" evidence="1">
    <location>
        <begin position="226"/>
        <end position="394"/>
    </location>
</feature>
<name>A0A7C8GTI4_9BACI</name>
<dbReference type="Gene3D" id="3.40.50.2000">
    <property type="entry name" value="Glycogen Phosphorylase B"/>
    <property type="match status" value="2"/>
</dbReference>
<keyword evidence="4" id="KW-1185">Reference proteome</keyword>
<dbReference type="GO" id="GO:0016758">
    <property type="term" value="F:hexosyltransferase activity"/>
    <property type="evidence" value="ECO:0007669"/>
    <property type="project" value="TreeGrafter"/>
</dbReference>
<dbReference type="Pfam" id="PF00534">
    <property type="entry name" value="Glycos_transf_1"/>
    <property type="match status" value="1"/>
</dbReference>
<dbReference type="InterPro" id="IPR001296">
    <property type="entry name" value="Glyco_trans_1"/>
</dbReference>
<dbReference type="InterPro" id="IPR050194">
    <property type="entry name" value="Glycosyltransferase_grp1"/>
</dbReference>
<evidence type="ECO:0000313" key="4">
    <source>
        <dbReference type="Proteomes" id="UP000480246"/>
    </source>
</evidence>
<gene>
    <name evidence="3" type="ORF">F9U64_12300</name>
</gene>
<dbReference type="AlphaFoldDB" id="A0A7C8GTI4"/>
<dbReference type="PANTHER" id="PTHR45947">
    <property type="entry name" value="SULFOQUINOVOSYL TRANSFERASE SQD2"/>
    <property type="match status" value="1"/>
</dbReference>
<evidence type="ECO:0000259" key="1">
    <source>
        <dbReference type="Pfam" id="PF00534"/>
    </source>
</evidence>
<proteinExistence type="predicted"/>
<comment type="caution">
    <text evidence="3">The sequence shown here is derived from an EMBL/GenBank/DDBJ whole genome shotgun (WGS) entry which is preliminary data.</text>
</comment>
<dbReference type="CDD" id="cd03794">
    <property type="entry name" value="GT4_WbuB-like"/>
    <property type="match status" value="1"/>
</dbReference>
<accession>A0A7C8GTI4</accession>
<dbReference type="RefSeq" id="WP_153403790.1">
    <property type="nucleotide sequence ID" value="NZ_ML762431.1"/>
</dbReference>
<dbReference type="InterPro" id="IPR028098">
    <property type="entry name" value="Glyco_trans_4-like_N"/>
</dbReference>
<dbReference type="EMBL" id="WEID01000057">
    <property type="protein sequence ID" value="KAB8133675.1"/>
    <property type="molecule type" value="Genomic_DNA"/>
</dbReference>